<accession>A0A068US14</accession>
<reference evidence="2" key="1">
    <citation type="journal article" date="2014" name="Science">
        <title>The coffee genome provides insight into the convergent evolution of caffeine biosynthesis.</title>
        <authorList>
            <person name="Denoeud F."/>
            <person name="Carretero-Paulet L."/>
            <person name="Dereeper A."/>
            <person name="Droc G."/>
            <person name="Guyot R."/>
            <person name="Pietrella M."/>
            <person name="Zheng C."/>
            <person name="Alberti A."/>
            <person name="Anthony F."/>
            <person name="Aprea G."/>
            <person name="Aury J.M."/>
            <person name="Bento P."/>
            <person name="Bernard M."/>
            <person name="Bocs S."/>
            <person name="Campa C."/>
            <person name="Cenci A."/>
            <person name="Combes M.C."/>
            <person name="Crouzillat D."/>
            <person name="Da Silva C."/>
            <person name="Daddiego L."/>
            <person name="De Bellis F."/>
            <person name="Dussert S."/>
            <person name="Garsmeur O."/>
            <person name="Gayraud T."/>
            <person name="Guignon V."/>
            <person name="Jahn K."/>
            <person name="Jamilloux V."/>
            <person name="Joet T."/>
            <person name="Labadie K."/>
            <person name="Lan T."/>
            <person name="Leclercq J."/>
            <person name="Lepelley M."/>
            <person name="Leroy T."/>
            <person name="Li L.T."/>
            <person name="Librado P."/>
            <person name="Lopez L."/>
            <person name="Munoz A."/>
            <person name="Noel B."/>
            <person name="Pallavicini A."/>
            <person name="Perrotta G."/>
            <person name="Poncet V."/>
            <person name="Pot D."/>
            <person name="Priyono X."/>
            <person name="Rigoreau M."/>
            <person name="Rouard M."/>
            <person name="Rozas J."/>
            <person name="Tranchant-Dubreuil C."/>
            <person name="VanBuren R."/>
            <person name="Zhang Q."/>
            <person name="Andrade A.C."/>
            <person name="Argout X."/>
            <person name="Bertrand B."/>
            <person name="de Kochko A."/>
            <person name="Graziosi G."/>
            <person name="Henry R.J."/>
            <person name="Jayarama X."/>
            <person name="Ming R."/>
            <person name="Nagai C."/>
            <person name="Rounsley S."/>
            <person name="Sankoff D."/>
            <person name="Giuliano G."/>
            <person name="Albert V.A."/>
            <person name="Wincker P."/>
            <person name="Lashermes P."/>
        </authorList>
    </citation>
    <scope>NUCLEOTIDE SEQUENCE [LARGE SCALE GENOMIC DNA]</scope>
    <source>
        <strain evidence="2">cv. DH200-94</strain>
    </source>
</reference>
<organism evidence="1 2">
    <name type="scientific">Coffea canephora</name>
    <name type="common">Robusta coffee</name>
    <dbReference type="NCBI Taxonomy" id="49390"/>
    <lineage>
        <taxon>Eukaryota</taxon>
        <taxon>Viridiplantae</taxon>
        <taxon>Streptophyta</taxon>
        <taxon>Embryophyta</taxon>
        <taxon>Tracheophyta</taxon>
        <taxon>Spermatophyta</taxon>
        <taxon>Magnoliopsida</taxon>
        <taxon>eudicotyledons</taxon>
        <taxon>Gunneridae</taxon>
        <taxon>Pentapetalae</taxon>
        <taxon>asterids</taxon>
        <taxon>lamiids</taxon>
        <taxon>Gentianales</taxon>
        <taxon>Rubiaceae</taxon>
        <taxon>Ixoroideae</taxon>
        <taxon>Gardenieae complex</taxon>
        <taxon>Bertiereae - Coffeeae clade</taxon>
        <taxon>Coffeeae</taxon>
        <taxon>Coffea</taxon>
    </lineage>
</organism>
<proteinExistence type="predicted"/>
<protein>
    <submittedName>
        <fullName evidence="1">Uncharacterized protein</fullName>
    </submittedName>
</protein>
<dbReference type="InParanoid" id="A0A068US14"/>
<evidence type="ECO:0000313" key="2">
    <source>
        <dbReference type="Proteomes" id="UP000295252"/>
    </source>
</evidence>
<dbReference type="EMBL" id="HG739134">
    <property type="protein sequence ID" value="CDP11054.1"/>
    <property type="molecule type" value="Genomic_DNA"/>
</dbReference>
<evidence type="ECO:0000313" key="1">
    <source>
        <dbReference type="EMBL" id="CDP11054.1"/>
    </source>
</evidence>
<gene>
    <name evidence="1" type="ORF">GSCOC_T00033047001</name>
</gene>
<keyword evidence="2" id="KW-1185">Reference proteome</keyword>
<sequence>MNALRVCLFGCKRFSGKHFPDFLLFGWVFALGKFFPTENKLHSPKENNFLISYREVIFLRLLFTASQGFSTSGKLLQHLSFSLSLSLSHFFPFIPEEPPFPLPPASDLSGDHLLRRHYLSKSDFRHQQTNPRERPTLLRRRHLQLWLIPALAATSHSRCYNSISNKGEDSLSISRAPLNLGGDLEVKKSRADLPLAVALGICRCRPTRFVQSFVFLADQCLS</sequence>
<name>A0A068US14_COFCA</name>
<dbReference type="AlphaFoldDB" id="A0A068US14"/>
<dbReference type="Proteomes" id="UP000295252">
    <property type="component" value="Chromosome III"/>
</dbReference>
<dbReference type="Gramene" id="CDP11054">
    <property type="protein sequence ID" value="CDP11054"/>
    <property type="gene ID" value="GSCOC_T00033047001"/>
</dbReference>